<feature type="region of interest" description="Disordered" evidence="1">
    <location>
        <begin position="53"/>
        <end position="73"/>
    </location>
</feature>
<dbReference type="RefSeq" id="WP_386249155.1">
    <property type="nucleotide sequence ID" value="NZ_JBHTRV010000020.1"/>
</dbReference>
<accession>A0ABW6IYY7</accession>
<organism evidence="4 5">
    <name type="scientific">Streptomyces wedmorensis</name>
    <dbReference type="NCBI Taxonomy" id="43759"/>
    <lineage>
        <taxon>Bacteria</taxon>
        <taxon>Bacillati</taxon>
        <taxon>Actinomycetota</taxon>
        <taxon>Actinomycetes</taxon>
        <taxon>Kitasatosporales</taxon>
        <taxon>Streptomycetaceae</taxon>
        <taxon>Streptomyces</taxon>
    </lineage>
</organism>
<feature type="chain" id="PRO_5045262282" description="Integral-membrane protein" evidence="3">
    <location>
        <begin position="25"/>
        <end position="235"/>
    </location>
</feature>
<evidence type="ECO:0000256" key="1">
    <source>
        <dbReference type="SAM" id="MobiDB-lite"/>
    </source>
</evidence>
<keyword evidence="5" id="KW-1185">Reference proteome</keyword>
<feature type="transmembrane region" description="Helical" evidence="2">
    <location>
        <begin position="139"/>
        <end position="158"/>
    </location>
</feature>
<evidence type="ECO:0000313" key="5">
    <source>
        <dbReference type="Proteomes" id="UP001600424"/>
    </source>
</evidence>
<gene>
    <name evidence="4" type="ORF">ACFQ63_24585</name>
</gene>
<evidence type="ECO:0008006" key="6">
    <source>
        <dbReference type="Google" id="ProtNLM"/>
    </source>
</evidence>
<comment type="caution">
    <text evidence="4">The sequence shown here is derived from an EMBL/GenBank/DDBJ whole genome shotgun (WGS) entry which is preliminary data.</text>
</comment>
<keyword evidence="3" id="KW-0732">Signal</keyword>
<keyword evidence="2" id="KW-0472">Membrane</keyword>
<feature type="region of interest" description="Disordered" evidence="1">
    <location>
        <begin position="216"/>
        <end position="235"/>
    </location>
</feature>
<sequence>MSAHHLPASTLLAAFAATTALAWAAAGRRRSTPTIAGALLVLQSALHLTFSTTGAHPATRPTDAPPGGLPHAHAMAGMEHAHAMAGMEHAHAMPGMEHAHAMAAMTTDHTASSAASAAATSAAAMSATSETATAHPASGAGMLAVHLLAALLCGLWLAHGEAAFFTLARTALAYAFTPLRLLFARVRVPDAPRRPIRGRRRNARRPHAVVLAHTLSRRGPPRLSAPRATALGAHV</sequence>
<feature type="transmembrane region" description="Helical" evidence="2">
    <location>
        <begin position="164"/>
        <end position="183"/>
    </location>
</feature>
<dbReference type="EMBL" id="JBHTRV010000020">
    <property type="protein sequence ID" value="MFE5982886.1"/>
    <property type="molecule type" value="Genomic_DNA"/>
</dbReference>
<evidence type="ECO:0000313" key="4">
    <source>
        <dbReference type="EMBL" id="MFE5982886.1"/>
    </source>
</evidence>
<protein>
    <recommendedName>
        <fullName evidence="6">Integral-membrane protein</fullName>
    </recommendedName>
</protein>
<keyword evidence="2" id="KW-0812">Transmembrane</keyword>
<proteinExistence type="predicted"/>
<evidence type="ECO:0000256" key="3">
    <source>
        <dbReference type="SAM" id="SignalP"/>
    </source>
</evidence>
<keyword evidence="2" id="KW-1133">Transmembrane helix</keyword>
<feature type="signal peptide" evidence="3">
    <location>
        <begin position="1"/>
        <end position="24"/>
    </location>
</feature>
<evidence type="ECO:0000256" key="2">
    <source>
        <dbReference type="SAM" id="Phobius"/>
    </source>
</evidence>
<dbReference type="Proteomes" id="UP001600424">
    <property type="component" value="Unassembled WGS sequence"/>
</dbReference>
<reference evidence="4 5" key="1">
    <citation type="submission" date="2024-09" db="EMBL/GenBank/DDBJ databases">
        <title>The Natural Products Discovery Center: Release of the First 8490 Sequenced Strains for Exploring Actinobacteria Biosynthetic Diversity.</title>
        <authorList>
            <person name="Kalkreuter E."/>
            <person name="Kautsar S.A."/>
            <person name="Yang D."/>
            <person name="Bader C.D."/>
            <person name="Teijaro C.N."/>
            <person name="Fluegel L."/>
            <person name="Davis C.M."/>
            <person name="Simpson J.R."/>
            <person name="Lauterbach L."/>
            <person name="Steele A.D."/>
            <person name="Gui C."/>
            <person name="Meng S."/>
            <person name="Li G."/>
            <person name="Viehrig K."/>
            <person name="Ye F."/>
            <person name="Su P."/>
            <person name="Kiefer A.F."/>
            <person name="Nichols A."/>
            <person name="Cepeda A.J."/>
            <person name="Yan W."/>
            <person name="Fan B."/>
            <person name="Jiang Y."/>
            <person name="Adhikari A."/>
            <person name="Zheng C.-J."/>
            <person name="Schuster L."/>
            <person name="Cowan T.M."/>
            <person name="Smanski M.J."/>
            <person name="Chevrette M.G."/>
            <person name="De Carvalho L.P.S."/>
            <person name="Shen B."/>
        </authorList>
    </citation>
    <scope>NUCLEOTIDE SEQUENCE [LARGE SCALE GENOMIC DNA]</scope>
    <source>
        <strain evidence="4 5">NPDC056472</strain>
    </source>
</reference>
<name>A0ABW6IYY7_STRWE</name>